<dbReference type="SUPFAM" id="SSF52540">
    <property type="entry name" value="P-loop containing nucleoside triphosphate hydrolases"/>
    <property type="match status" value="1"/>
</dbReference>
<evidence type="ECO:0000313" key="7">
    <source>
        <dbReference type="EMBL" id="GCC53163.1"/>
    </source>
</evidence>
<dbReference type="Gene3D" id="2.130.10.10">
    <property type="entry name" value="YVTN repeat-like/Quinoprotein amine dehydrogenase"/>
    <property type="match status" value="2"/>
</dbReference>
<accession>A0A401UE55</accession>
<dbReference type="EMBL" id="BHXQ01000006">
    <property type="protein sequence ID" value="GCC53163.1"/>
    <property type="molecule type" value="Genomic_DNA"/>
</dbReference>
<reference evidence="7 8" key="1">
    <citation type="submission" date="2018-11" db="EMBL/GenBank/DDBJ databases">
        <title>Chryseotalea sanarue gen. nov., sp., nov., a member of the family Cytophagaceae, isolated from a brackish lake in Hamamatsu Japan.</title>
        <authorList>
            <person name="Maejima Y."/>
            <person name="Iino T."/>
            <person name="Muraguchi Y."/>
            <person name="Fukuda K."/>
            <person name="Ohkuma M."/>
            <person name="Moriuchi R."/>
            <person name="Dohra H."/>
            <person name="Kimbara K."/>
            <person name="Shintani M."/>
        </authorList>
    </citation>
    <scope>NUCLEOTIDE SEQUENCE [LARGE SCALE GENOMIC DNA]</scope>
    <source>
        <strain evidence="7 8">Ys</strain>
    </source>
</reference>
<keyword evidence="2" id="KW-0677">Repeat</keyword>
<proteinExistence type="predicted"/>
<dbReference type="InterPro" id="IPR001680">
    <property type="entry name" value="WD40_rpt"/>
</dbReference>
<keyword evidence="1 3" id="KW-0853">WD repeat</keyword>
<keyword evidence="8" id="KW-1185">Reference proteome</keyword>
<dbReference type="InterPro" id="IPR015943">
    <property type="entry name" value="WD40/YVTN_repeat-like_dom_sf"/>
</dbReference>
<sequence>MKVQQAHIEIPSNPIQESMVDIEPGTLNPFPGLRPFTIDECHLFFGREGQSDEILLKLSINRFVTVMGYSGSGKSSLMYCGLVPILYGGFMTQTGPHWQIITSRPGASPIQSLTQSIVDHLLIREKIDPADVDIHRSIINSVLRSSSNGLVDIAKYLQEERDENVFFLVDQFEELFRYAENANTDEAFNEAQAYVNLVLTAVQQTNVPVYIALTMRSDFIGSCSIFPGLTTLINHSNYLVPQMTRDQKKMAIEGPIAVAGGRVSQRLVKRILNDVGNEQDQLPIIQHALMRTWDYWLVNRDPTEPMDIRHYNAVGKVSQALSQHANEAFEELNAREKEIAEVLFKSITEKRQDNRGTRRPSKISLLSELAEADEQDVIRVVDHFRKSGRSFLMPSAHIPLHSDSLIELSHESLMRIWTRLNVWVADEYESAQMYKRLSDAAAMYQIGKTGLWRPPDLQLALNWQKKQKPTRAWAQRYDEAFERAVVFLDSSRITYEAELKNQELLQKRQLRRARITAIVLGGATIVSILFLVFGYTQRLEALQQKEIAEKQKIIAEEKSSEADKSRVLAEQKAEEATRQKNIAEDANKKLEDALLRIQAAVLAEEAAKEDAQKNLFIAQIERDTANVQRRKAAENLIAAKREYERADKLLMLTKARAMAGVSIQMDDDKNLAGLLAKQAYIFNTRHEGKKYDPFIHNALYTALTRIKGSSYNALRVPGVSRNRINSVAVSSNSNTFYAAGADGRIFRGNLDNQSITPTAMENRFPNRIVVLSKDDRYLLNAGDSSFVQLFDLQKEKAKPVVVRLGAQVHDAEVMPNGEGFLVSTANAVWSVSGTGATRKIISSPVAIKSLHVNKAGTMAVGGTWSGKLFLINIAKSAFETLYEEPNSRITSVKFHPSDSLIAFGTEDLTSKRGVVKFFGLESRSLGRQFTGHKAAVYDIEFSPDGELLASAGSDKRLQMWVIRNPEDLPVVMDNNDGFIWDIAFAKGSDYLITTTYESEIRIWPTDPAILQNEICSKLDKNMTRYEWETYVGKDIKQEITCVGLLIDDY</sequence>
<name>A0A401UE55_9BACT</name>
<dbReference type="Gene3D" id="3.40.50.300">
    <property type="entry name" value="P-loop containing nucleotide triphosphate hydrolases"/>
    <property type="match status" value="1"/>
</dbReference>
<dbReference type="AlphaFoldDB" id="A0A401UE55"/>
<protein>
    <recommendedName>
        <fullName evidence="6">Novel STAND NTPase 1 domain-containing protein</fullName>
    </recommendedName>
</protein>
<comment type="caution">
    <text evidence="7">The sequence shown here is derived from an EMBL/GenBank/DDBJ whole genome shotgun (WGS) entry which is preliminary data.</text>
</comment>
<dbReference type="Pfam" id="PF00400">
    <property type="entry name" value="WD40"/>
    <property type="match status" value="1"/>
</dbReference>
<dbReference type="Pfam" id="PF20703">
    <property type="entry name" value="nSTAND1"/>
    <property type="match status" value="1"/>
</dbReference>
<dbReference type="OrthoDB" id="414967at2"/>
<evidence type="ECO:0000313" key="8">
    <source>
        <dbReference type="Proteomes" id="UP000288227"/>
    </source>
</evidence>
<dbReference type="PROSITE" id="PS50294">
    <property type="entry name" value="WD_REPEATS_REGION"/>
    <property type="match status" value="1"/>
</dbReference>
<evidence type="ECO:0000259" key="6">
    <source>
        <dbReference type="Pfam" id="PF20703"/>
    </source>
</evidence>
<dbReference type="InterPro" id="IPR049052">
    <property type="entry name" value="nSTAND1"/>
</dbReference>
<evidence type="ECO:0000256" key="2">
    <source>
        <dbReference type="ARBA" id="ARBA00022737"/>
    </source>
</evidence>
<feature type="transmembrane region" description="Helical" evidence="5">
    <location>
        <begin position="515"/>
        <end position="535"/>
    </location>
</feature>
<evidence type="ECO:0000256" key="4">
    <source>
        <dbReference type="SAM" id="Coils"/>
    </source>
</evidence>
<dbReference type="GO" id="GO:0032991">
    <property type="term" value="C:protein-containing complex"/>
    <property type="evidence" value="ECO:0007669"/>
    <property type="project" value="UniProtKB-ARBA"/>
</dbReference>
<dbReference type="InterPro" id="IPR036322">
    <property type="entry name" value="WD40_repeat_dom_sf"/>
</dbReference>
<keyword evidence="4" id="KW-0175">Coiled coil</keyword>
<evidence type="ECO:0000256" key="1">
    <source>
        <dbReference type="ARBA" id="ARBA00022574"/>
    </source>
</evidence>
<gene>
    <name evidence="7" type="ORF">SanaruYs_34060</name>
</gene>
<feature type="coiled-coil region" evidence="4">
    <location>
        <begin position="566"/>
        <end position="600"/>
    </location>
</feature>
<evidence type="ECO:0000256" key="5">
    <source>
        <dbReference type="SAM" id="Phobius"/>
    </source>
</evidence>
<dbReference type="SUPFAM" id="SSF50978">
    <property type="entry name" value="WD40 repeat-like"/>
    <property type="match status" value="1"/>
</dbReference>
<feature type="repeat" description="WD" evidence="3">
    <location>
        <begin position="929"/>
        <end position="970"/>
    </location>
</feature>
<feature type="domain" description="Novel STAND NTPase 1" evidence="6">
    <location>
        <begin position="29"/>
        <end position="445"/>
    </location>
</feature>
<dbReference type="InterPro" id="IPR051510">
    <property type="entry name" value="SKI8"/>
</dbReference>
<keyword evidence="5" id="KW-1133">Transmembrane helix</keyword>
<organism evidence="7 8">
    <name type="scientific">Chryseotalea sanaruensis</name>
    <dbReference type="NCBI Taxonomy" id="2482724"/>
    <lineage>
        <taxon>Bacteria</taxon>
        <taxon>Pseudomonadati</taxon>
        <taxon>Bacteroidota</taxon>
        <taxon>Cytophagia</taxon>
        <taxon>Cytophagales</taxon>
        <taxon>Chryseotaleaceae</taxon>
        <taxon>Chryseotalea</taxon>
    </lineage>
</organism>
<dbReference type="InterPro" id="IPR027417">
    <property type="entry name" value="P-loop_NTPase"/>
</dbReference>
<keyword evidence="5" id="KW-0472">Membrane</keyword>
<dbReference type="SMART" id="SM00320">
    <property type="entry name" value="WD40"/>
    <property type="match status" value="5"/>
</dbReference>
<dbReference type="RefSeq" id="WP_127123805.1">
    <property type="nucleotide sequence ID" value="NZ_BHXQ01000006.1"/>
</dbReference>
<dbReference type="PANTHER" id="PTHR44090:SF1">
    <property type="entry name" value="SUPERKILLER COMPLEX PROTEIN 8"/>
    <property type="match status" value="1"/>
</dbReference>
<dbReference type="PANTHER" id="PTHR44090">
    <property type="entry name" value="WD REPEAT-CONTAINING PROTEIN 61"/>
    <property type="match status" value="1"/>
</dbReference>
<dbReference type="PROSITE" id="PS50082">
    <property type="entry name" value="WD_REPEATS_2"/>
    <property type="match status" value="1"/>
</dbReference>
<evidence type="ECO:0000256" key="3">
    <source>
        <dbReference type="PROSITE-ProRule" id="PRU00221"/>
    </source>
</evidence>
<dbReference type="Proteomes" id="UP000288227">
    <property type="component" value="Unassembled WGS sequence"/>
</dbReference>
<keyword evidence="5" id="KW-0812">Transmembrane</keyword>